<dbReference type="AlphaFoldDB" id="A0A9D1KWX1"/>
<feature type="coiled-coil region" evidence="1">
    <location>
        <begin position="15"/>
        <end position="42"/>
    </location>
</feature>
<evidence type="ECO:0000313" key="3">
    <source>
        <dbReference type="EMBL" id="HIU02254.1"/>
    </source>
</evidence>
<keyword evidence="1" id="KW-0175">Coiled coil</keyword>
<gene>
    <name evidence="3" type="ORF">IAB63_03250</name>
</gene>
<reference evidence="3" key="2">
    <citation type="journal article" date="2021" name="PeerJ">
        <title>Extensive microbial diversity within the chicken gut microbiome revealed by metagenomics and culture.</title>
        <authorList>
            <person name="Gilroy R."/>
            <person name="Ravi A."/>
            <person name="Getino M."/>
            <person name="Pursley I."/>
            <person name="Horton D.L."/>
            <person name="Alikhan N.F."/>
            <person name="Baker D."/>
            <person name="Gharbi K."/>
            <person name="Hall N."/>
            <person name="Watson M."/>
            <person name="Adriaenssens E.M."/>
            <person name="Foster-Nyarko E."/>
            <person name="Jarju S."/>
            <person name="Secka A."/>
            <person name="Antonio M."/>
            <person name="Oren A."/>
            <person name="Chaudhuri R.R."/>
            <person name="La Ragione R."/>
            <person name="Hildebrand F."/>
            <person name="Pallen M.J."/>
        </authorList>
    </citation>
    <scope>NUCLEOTIDE SEQUENCE</scope>
    <source>
        <strain evidence="3">CHK187-14744</strain>
    </source>
</reference>
<reference evidence="3" key="1">
    <citation type="submission" date="2020-10" db="EMBL/GenBank/DDBJ databases">
        <authorList>
            <person name="Gilroy R."/>
        </authorList>
    </citation>
    <scope>NUCLEOTIDE SEQUENCE</scope>
    <source>
        <strain evidence="3">CHK187-14744</strain>
    </source>
</reference>
<sequence>MSGTNTNLLNAVTTAHDLMHRIADLQNHINQLSTRLKASLEEKKGRNPILYTIAGILIAFTLITSTPLKALTYAITLPFYAAKATDLQLTLWNTINIILSVILGFFLGKIIRAFLAKRRSEENAYIQHQNAQVAADNKAVLAEIEKTKQAILSAQKRWAAEVAPWYPMDYDSLDAVDYFLSIVRNHRAETVAQMVNLYETELHQRRMEAGQQQMLDQQRIGNMLQMGNLLMQGRILNQAQQINDHTRSTSANMDWIARRMGKR</sequence>
<accession>A0A9D1KWX1</accession>
<evidence type="ECO:0000256" key="1">
    <source>
        <dbReference type="SAM" id="Coils"/>
    </source>
</evidence>
<evidence type="ECO:0000313" key="4">
    <source>
        <dbReference type="Proteomes" id="UP000824164"/>
    </source>
</evidence>
<keyword evidence="2" id="KW-0472">Membrane</keyword>
<proteinExistence type="predicted"/>
<feature type="transmembrane region" description="Helical" evidence="2">
    <location>
        <begin position="91"/>
        <end position="111"/>
    </location>
</feature>
<keyword evidence="2" id="KW-0812">Transmembrane</keyword>
<organism evidence="3 4">
    <name type="scientific">Candidatus Onthocola gallistercoris</name>
    <dbReference type="NCBI Taxonomy" id="2840876"/>
    <lineage>
        <taxon>Bacteria</taxon>
        <taxon>Bacillati</taxon>
        <taxon>Bacillota</taxon>
        <taxon>Bacilli</taxon>
        <taxon>Candidatus Onthocola</taxon>
    </lineage>
</organism>
<dbReference type="Proteomes" id="UP000824164">
    <property type="component" value="Unassembled WGS sequence"/>
</dbReference>
<protein>
    <submittedName>
        <fullName evidence="3">Uncharacterized protein</fullName>
    </submittedName>
</protein>
<feature type="transmembrane region" description="Helical" evidence="2">
    <location>
        <begin position="49"/>
        <end position="71"/>
    </location>
</feature>
<name>A0A9D1KWX1_9FIRM</name>
<keyword evidence="2" id="KW-1133">Transmembrane helix</keyword>
<dbReference type="EMBL" id="DVLT01000022">
    <property type="protein sequence ID" value="HIU02254.1"/>
    <property type="molecule type" value="Genomic_DNA"/>
</dbReference>
<evidence type="ECO:0000256" key="2">
    <source>
        <dbReference type="SAM" id="Phobius"/>
    </source>
</evidence>
<comment type="caution">
    <text evidence="3">The sequence shown here is derived from an EMBL/GenBank/DDBJ whole genome shotgun (WGS) entry which is preliminary data.</text>
</comment>